<organism evidence="1 2">
    <name type="scientific">Kaistella carnis</name>
    <dbReference type="NCBI Taxonomy" id="1241979"/>
    <lineage>
        <taxon>Bacteria</taxon>
        <taxon>Pseudomonadati</taxon>
        <taxon>Bacteroidota</taxon>
        <taxon>Flavobacteriia</taxon>
        <taxon>Flavobacteriales</taxon>
        <taxon>Weeksellaceae</taxon>
        <taxon>Chryseobacterium group</taxon>
        <taxon>Kaistella</taxon>
    </lineage>
</organism>
<evidence type="ECO:0000313" key="1">
    <source>
        <dbReference type="EMBL" id="AZI32328.1"/>
    </source>
</evidence>
<dbReference type="RefSeq" id="WP_125022724.1">
    <property type="nucleotide sequence ID" value="NZ_CP034159.1"/>
</dbReference>
<protein>
    <recommendedName>
        <fullName evidence="3">DUF4252 domain-containing protein</fullName>
    </recommendedName>
</protein>
<accession>A0A3G8XHW9</accession>
<evidence type="ECO:0008006" key="3">
    <source>
        <dbReference type="Google" id="ProtNLM"/>
    </source>
</evidence>
<dbReference type="KEGG" id="ccas:EIB73_03630"/>
<name>A0A3G8XHW9_9FLAO</name>
<dbReference type="AlphaFoldDB" id="A0A3G8XHW9"/>
<dbReference type="OrthoDB" id="1257726at2"/>
<keyword evidence="2" id="KW-1185">Reference proteome</keyword>
<dbReference type="Proteomes" id="UP000270185">
    <property type="component" value="Chromosome"/>
</dbReference>
<evidence type="ECO:0000313" key="2">
    <source>
        <dbReference type="Proteomes" id="UP000270185"/>
    </source>
</evidence>
<reference evidence="2" key="1">
    <citation type="submission" date="2018-11" db="EMBL/GenBank/DDBJ databases">
        <title>Proposal to divide the Flavobacteriaceae and reorganize its genera based on Amino Acid Identity values calculated from whole genome sequences.</title>
        <authorList>
            <person name="Nicholson A.C."/>
            <person name="Gulvik C.A."/>
            <person name="Whitney A.M."/>
            <person name="Humrighouse B.W."/>
            <person name="Bell M."/>
            <person name="Holmes B."/>
            <person name="Steigerwalt A.G."/>
            <person name="Villarma A."/>
            <person name="Sheth M."/>
            <person name="Batra D."/>
            <person name="Pryor J."/>
            <person name="Bernardet J.-F."/>
            <person name="Hugo C."/>
            <person name="Kampfer P."/>
            <person name="Newman J.D."/>
            <person name="McQuiston J.R."/>
        </authorList>
    </citation>
    <scope>NUCLEOTIDE SEQUENCE [LARGE SCALE GENOMIC DNA]</scope>
    <source>
        <strain evidence="2">G0081</strain>
    </source>
</reference>
<sequence length="205" mass="22517">MKKLMLSAAALVLFCCSKEESKQEAKSGGLSDVVSNVKNYSKINSSVQDVSKNIETLKKMTPLTNEELKALLPEEILGLKRKELSVGDNAMMQLASAEAKYSDGDQKKIKLEIMDGAGETGSVMVSILMMSFNMNKEKITETGYEKTAEINGNKAIIKENSGENYVNSSIQMVAKNRYLITLTGDGISYDDLEKALNQLKLSQLK</sequence>
<proteinExistence type="predicted"/>
<gene>
    <name evidence="1" type="ORF">EIB73_03630</name>
</gene>
<dbReference type="EMBL" id="CP034159">
    <property type="protein sequence ID" value="AZI32328.1"/>
    <property type="molecule type" value="Genomic_DNA"/>
</dbReference>